<protein>
    <submittedName>
        <fullName evidence="1">Uncharacterized protein</fullName>
    </submittedName>
</protein>
<name>A0A0A9HJW0_ARUDO</name>
<sequence>MDIDYVEQWLVQKEQEAIESYFQTYAPGPQRLWHDKWLSSLQDYSQSALVSRCDRIWRDSDCSDLPSSGLSRLLGRIESEQDRVCSVSDLMKANCKAMHSLREFLSQSLLEPELELEVLAMKIIGAAANNCRNLFMIGARFKLIGPLLIKSLIGSPDTQVLALNLIARLSRIHSNKVIILNLGGFSFATHLLKVAAHGAEPAARLLLFLLQSEYSHAKILKDHLAYNVIKAVGQRKVMDPTIIESIIEETSRFHLAQSLWFDALVILKPGSTSRNYLFGVLSKSASRAVEDDEEG</sequence>
<proteinExistence type="predicted"/>
<organism evidence="1">
    <name type="scientific">Arundo donax</name>
    <name type="common">Giant reed</name>
    <name type="synonym">Donax arundinaceus</name>
    <dbReference type="NCBI Taxonomy" id="35708"/>
    <lineage>
        <taxon>Eukaryota</taxon>
        <taxon>Viridiplantae</taxon>
        <taxon>Streptophyta</taxon>
        <taxon>Embryophyta</taxon>
        <taxon>Tracheophyta</taxon>
        <taxon>Spermatophyta</taxon>
        <taxon>Magnoliopsida</taxon>
        <taxon>Liliopsida</taxon>
        <taxon>Poales</taxon>
        <taxon>Poaceae</taxon>
        <taxon>PACMAD clade</taxon>
        <taxon>Arundinoideae</taxon>
        <taxon>Arundineae</taxon>
        <taxon>Arundo</taxon>
    </lineage>
</organism>
<accession>A0A0A9HJW0</accession>
<reference evidence="1" key="1">
    <citation type="submission" date="2014-09" db="EMBL/GenBank/DDBJ databases">
        <authorList>
            <person name="Magalhaes I.L.F."/>
            <person name="Oliveira U."/>
            <person name="Santos F.R."/>
            <person name="Vidigal T.H.D.A."/>
            <person name="Brescovit A.D."/>
            <person name="Santos A.J."/>
        </authorList>
    </citation>
    <scope>NUCLEOTIDE SEQUENCE</scope>
    <source>
        <tissue evidence="1">Shoot tissue taken approximately 20 cm above the soil surface</tissue>
    </source>
</reference>
<dbReference type="EMBL" id="GBRH01164723">
    <property type="protein sequence ID" value="JAE33173.1"/>
    <property type="molecule type" value="Transcribed_RNA"/>
</dbReference>
<reference evidence="1" key="2">
    <citation type="journal article" date="2015" name="Data Brief">
        <title>Shoot transcriptome of the giant reed, Arundo donax.</title>
        <authorList>
            <person name="Barrero R.A."/>
            <person name="Guerrero F.D."/>
            <person name="Moolhuijzen P."/>
            <person name="Goolsby J.A."/>
            <person name="Tidwell J."/>
            <person name="Bellgard S.E."/>
            <person name="Bellgard M.I."/>
        </authorList>
    </citation>
    <scope>NUCLEOTIDE SEQUENCE</scope>
    <source>
        <tissue evidence="1">Shoot tissue taken approximately 20 cm above the soil surface</tissue>
    </source>
</reference>
<evidence type="ECO:0000313" key="1">
    <source>
        <dbReference type="EMBL" id="JAE33173.1"/>
    </source>
</evidence>
<dbReference type="AlphaFoldDB" id="A0A0A9HJW0"/>